<dbReference type="AlphaFoldDB" id="A0AA88IWG8"/>
<gene>
    <name evidence="2" type="ORF">Q5P01_022073</name>
</gene>
<comment type="caution">
    <text evidence="2">The sequence shown here is derived from an EMBL/GenBank/DDBJ whole genome shotgun (WGS) entry which is preliminary data.</text>
</comment>
<evidence type="ECO:0000313" key="2">
    <source>
        <dbReference type="EMBL" id="KAK2822008.1"/>
    </source>
</evidence>
<dbReference type="Proteomes" id="UP001187415">
    <property type="component" value="Unassembled WGS sequence"/>
</dbReference>
<evidence type="ECO:0000313" key="3">
    <source>
        <dbReference type="Proteomes" id="UP001187415"/>
    </source>
</evidence>
<keyword evidence="3" id="KW-1185">Reference proteome</keyword>
<organism evidence="2 3">
    <name type="scientific">Channa striata</name>
    <name type="common">Snakehead murrel</name>
    <name type="synonym">Ophicephalus striatus</name>
    <dbReference type="NCBI Taxonomy" id="64152"/>
    <lineage>
        <taxon>Eukaryota</taxon>
        <taxon>Metazoa</taxon>
        <taxon>Chordata</taxon>
        <taxon>Craniata</taxon>
        <taxon>Vertebrata</taxon>
        <taxon>Euteleostomi</taxon>
        <taxon>Actinopterygii</taxon>
        <taxon>Neopterygii</taxon>
        <taxon>Teleostei</taxon>
        <taxon>Neoteleostei</taxon>
        <taxon>Acanthomorphata</taxon>
        <taxon>Anabantaria</taxon>
        <taxon>Anabantiformes</taxon>
        <taxon>Channoidei</taxon>
        <taxon>Channidae</taxon>
        <taxon>Channa</taxon>
    </lineage>
</organism>
<evidence type="ECO:0000256" key="1">
    <source>
        <dbReference type="SAM" id="MobiDB-lite"/>
    </source>
</evidence>
<reference evidence="2" key="1">
    <citation type="submission" date="2023-07" db="EMBL/GenBank/DDBJ databases">
        <title>Chromosome-level Genome Assembly of Striped Snakehead (Channa striata).</title>
        <authorList>
            <person name="Liu H."/>
        </authorList>
    </citation>
    <scope>NUCLEOTIDE SEQUENCE</scope>
    <source>
        <strain evidence="2">Gz</strain>
        <tissue evidence="2">Muscle</tissue>
    </source>
</reference>
<sequence>MAWSRVHLLSIRVEYYKSFEYCLKWIRPMYTRRSSRLAKASEERNSSPDEQIIQRKFRGKRQGTSLRKSKGGGGLVDTDGRDCDFIGFINSTHESELILEKAKGNFVNVADKGVDESDEECGSVNSSIASGPSLSLHSTPSPVRCSACQKLFQKARRMKAPVKNKLLDNDPKSLTCDQWALIKKWRPKKLPDASGKLVILTEVFKKRLNMKGVKQIQQHMGESSCSRPHIFLQRNIRHCAKVPLKQERKTSMRRKRTKNDTQGSRAAKQRRLHSNAHLKHLSSICKDVGSHHRASSQSSRTGFEDFSDKEIHIVDRCLTVDLVPSTITMKTTGSGAVPPKQKTPKKERGFRDLLAQLRNNSSMIIKETF</sequence>
<dbReference type="EMBL" id="JAUPFM010000018">
    <property type="protein sequence ID" value="KAK2822008.1"/>
    <property type="molecule type" value="Genomic_DNA"/>
</dbReference>
<protein>
    <submittedName>
        <fullName evidence="2">Uncharacterized protein</fullName>
    </submittedName>
</protein>
<accession>A0AA88IWG8</accession>
<proteinExistence type="predicted"/>
<name>A0AA88IWG8_CHASR</name>
<feature type="region of interest" description="Disordered" evidence="1">
    <location>
        <begin position="246"/>
        <end position="275"/>
    </location>
</feature>